<evidence type="ECO:0000313" key="2">
    <source>
        <dbReference type="EMBL" id="TCL51762.1"/>
    </source>
</evidence>
<reference evidence="2 3" key="1">
    <citation type="submission" date="2019-03" db="EMBL/GenBank/DDBJ databases">
        <title>Genomic Encyclopedia of Type Strains, Phase IV (KMG-IV): sequencing the most valuable type-strain genomes for metagenomic binning, comparative biology and taxonomic classification.</title>
        <authorList>
            <person name="Goeker M."/>
        </authorList>
    </citation>
    <scope>NUCLEOTIDE SEQUENCE [LARGE SCALE GENOMIC DNA]</scope>
    <source>
        <strain evidence="2 3">DSM 100451</strain>
    </source>
</reference>
<dbReference type="RefSeq" id="WP_058962652.1">
    <property type="nucleotide sequence ID" value="NZ_CABKVM010000010.1"/>
</dbReference>
<name>A0A4R1QFM6_9FIRM</name>
<feature type="coiled-coil region" evidence="1">
    <location>
        <begin position="15"/>
        <end position="60"/>
    </location>
</feature>
<evidence type="ECO:0000313" key="3">
    <source>
        <dbReference type="Proteomes" id="UP000295184"/>
    </source>
</evidence>
<dbReference type="EMBL" id="SLUM01000046">
    <property type="protein sequence ID" value="TCL51762.1"/>
    <property type="molecule type" value="Genomic_DNA"/>
</dbReference>
<organism evidence="2 3">
    <name type="scientific">Allofournierella massiliensis</name>
    <dbReference type="NCBI Taxonomy" id="1650663"/>
    <lineage>
        <taxon>Bacteria</taxon>
        <taxon>Bacillati</taxon>
        <taxon>Bacillota</taxon>
        <taxon>Clostridia</taxon>
        <taxon>Eubacteriales</taxon>
        <taxon>Oscillospiraceae</taxon>
        <taxon>Allofournierella</taxon>
    </lineage>
</organism>
<accession>A0A4R1QFM6</accession>
<sequence length="107" mass="12094">MSEQKRVRRTSQQIAADLDQQIAELNESIQEVEAKKAEAAAKFDAKIDSINEKIRKLQARKHDLLTPKKRAPRKTKAQQIKSLVTKAQKSGMKLNEIAEKLGVSIEE</sequence>
<dbReference type="OrthoDB" id="1852252at2"/>
<evidence type="ECO:0000256" key="1">
    <source>
        <dbReference type="SAM" id="Coils"/>
    </source>
</evidence>
<comment type="caution">
    <text evidence="2">The sequence shown here is derived from an EMBL/GenBank/DDBJ whole genome shotgun (WGS) entry which is preliminary data.</text>
</comment>
<protein>
    <submittedName>
        <fullName evidence="2">Uncharacterized protein</fullName>
    </submittedName>
</protein>
<dbReference type="Proteomes" id="UP000295184">
    <property type="component" value="Unassembled WGS sequence"/>
</dbReference>
<proteinExistence type="predicted"/>
<keyword evidence="1" id="KW-0175">Coiled coil</keyword>
<dbReference type="GeneID" id="97382688"/>
<gene>
    <name evidence="2" type="ORF">EDD77_14615</name>
</gene>
<dbReference type="AlphaFoldDB" id="A0A4R1QFM6"/>